<dbReference type="PANTHER" id="PTHR30137:SF8">
    <property type="entry name" value="BLR5498 PROTEIN"/>
    <property type="match status" value="1"/>
</dbReference>
<evidence type="ECO:0000256" key="1">
    <source>
        <dbReference type="ARBA" id="ARBA00023002"/>
    </source>
</evidence>
<dbReference type="InterPro" id="IPR011251">
    <property type="entry name" value="Luciferase-like_dom"/>
</dbReference>
<organism evidence="4 5">
    <name type="scientific">Paenibacillus glycanilyticus</name>
    <dbReference type="NCBI Taxonomy" id="126569"/>
    <lineage>
        <taxon>Bacteria</taxon>
        <taxon>Bacillati</taxon>
        <taxon>Bacillota</taxon>
        <taxon>Bacilli</taxon>
        <taxon>Bacillales</taxon>
        <taxon>Paenibacillaceae</taxon>
        <taxon>Paenibacillus</taxon>
    </lineage>
</organism>
<dbReference type="InterPro" id="IPR050766">
    <property type="entry name" value="Bact_Lucif_Oxidored"/>
</dbReference>
<evidence type="ECO:0000313" key="4">
    <source>
        <dbReference type="EMBL" id="GLX69406.1"/>
    </source>
</evidence>
<proteinExistence type="predicted"/>
<dbReference type="InterPro" id="IPR036661">
    <property type="entry name" value="Luciferase-like_sf"/>
</dbReference>
<evidence type="ECO:0000256" key="2">
    <source>
        <dbReference type="ARBA" id="ARBA00023033"/>
    </source>
</evidence>
<accession>A0ABQ6GEJ6</accession>
<evidence type="ECO:0000313" key="5">
    <source>
        <dbReference type="Proteomes" id="UP001157114"/>
    </source>
</evidence>
<reference evidence="4 5" key="1">
    <citation type="submission" date="2023-03" db="EMBL/GenBank/DDBJ databases">
        <title>Draft genome sequence of the bacteria which degrade cell wall of Tricholomamatutake.</title>
        <authorList>
            <person name="Konishi Y."/>
            <person name="Fukuta Y."/>
            <person name="Shirasaka N."/>
        </authorList>
    </citation>
    <scope>NUCLEOTIDE SEQUENCE [LARGE SCALE GENOMIC DNA]</scope>
    <source>
        <strain evidence="5">mu1</strain>
    </source>
</reference>
<dbReference type="CDD" id="cd01097">
    <property type="entry name" value="Tetrahydromethanopterin_reductase"/>
    <property type="match status" value="1"/>
</dbReference>
<dbReference type="EMBL" id="BSSQ01000014">
    <property type="protein sequence ID" value="GLX69406.1"/>
    <property type="molecule type" value="Genomic_DNA"/>
</dbReference>
<gene>
    <name evidence="4" type="ORF">MU1_37510</name>
</gene>
<feature type="domain" description="Luciferase-like" evidence="3">
    <location>
        <begin position="10"/>
        <end position="311"/>
    </location>
</feature>
<keyword evidence="1" id="KW-0560">Oxidoreductase</keyword>
<dbReference type="PANTHER" id="PTHR30137">
    <property type="entry name" value="LUCIFERASE-LIKE MONOOXYGENASE"/>
    <property type="match status" value="1"/>
</dbReference>
<keyword evidence="2" id="KW-0503">Monooxygenase</keyword>
<sequence>MPSRNDKTFEFGVYTLGDLAYDSRTGSLKSAGERMKEIIRAAIIADEAGIDVFGVGEHHRLDFALSSPPVVLAAIAQATSRIRLTSATTVLGTADPVRVFEDFATLDLISDGRAEMIAGRGAYIESFPLFGFELDDYKELFAEKLELMRQLNLSERITWSGRLRSPLEDAEIAPRPQQAAIPVWVGVGSTPESAALAGRQGAGMALALLGGEPAKYKHLVDCYREAGQAAGYGNDTLRVAITGHCYVAETTEQALDEFYAGYSKYYLQFMGGKENGKPLSRDDFNKLAESLAIGSPERIAEKIVAQHELFGHSRFMAQMDIGGMPPAQVEHSIKLLATQVAPLVRESLQIKV</sequence>
<dbReference type="SUPFAM" id="SSF51679">
    <property type="entry name" value="Bacterial luciferase-like"/>
    <property type="match status" value="1"/>
</dbReference>
<dbReference type="RefSeq" id="WP_284240172.1">
    <property type="nucleotide sequence ID" value="NZ_BSSQ01000014.1"/>
</dbReference>
<dbReference type="Pfam" id="PF00296">
    <property type="entry name" value="Bac_luciferase"/>
    <property type="match status" value="1"/>
</dbReference>
<keyword evidence="5" id="KW-1185">Reference proteome</keyword>
<name>A0ABQ6GEJ6_9BACL</name>
<comment type="caution">
    <text evidence="4">The sequence shown here is derived from an EMBL/GenBank/DDBJ whole genome shotgun (WGS) entry which is preliminary data.</text>
</comment>
<evidence type="ECO:0000259" key="3">
    <source>
        <dbReference type="Pfam" id="PF00296"/>
    </source>
</evidence>
<dbReference type="Proteomes" id="UP001157114">
    <property type="component" value="Unassembled WGS sequence"/>
</dbReference>
<protein>
    <submittedName>
        <fullName evidence="4">Luciferase</fullName>
    </submittedName>
</protein>
<dbReference type="Gene3D" id="3.20.20.30">
    <property type="entry name" value="Luciferase-like domain"/>
    <property type="match status" value="1"/>
</dbReference>